<dbReference type="EMBL" id="JACHIA010000003">
    <property type="protein sequence ID" value="MBB6069809.1"/>
    <property type="molecule type" value="Genomic_DNA"/>
</dbReference>
<evidence type="ECO:0000313" key="2">
    <source>
        <dbReference type="Proteomes" id="UP000582837"/>
    </source>
</evidence>
<dbReference type="AlphaFoldDB" id="A0A841GTD4"/>
<organism evidence="1 2">
    <name type="scientific">Longimicrobium terrae</name>
    <dbReference type="NCBI Taxonomy" id="1639882"/>
    <lineage>
        <taxon>Bacteria</taxon>
        <taxon>Pseudomonadati</taxon>
        <taxon>Gemmatimonadota</taxon>
        <taxon>Longimicrobiia</taxon>
        <taxon>Longimicrobiales</taxon>
        <taxon>Longimicrobiaceae</taxon>
        <taxon>Longimicrobium</taxon>
    </lineage>
</organism>
<accession>A0A841GTD4</accession>
<evidence type="ECO:0000313" key="1">
    <source>
        <dbReference type="EMBL" id="MBB6069809.1"/>
    </source>
</evidence>
<comment type="caution">
    <text evidence="1">The sequence shown here is derived from an EMBL/GenBank/DDBJ whole genome shotgun (WGS) entry which is preliminary data.</text>
</comment>
<gene>
    <name evidence="1" type="ORF">HNQ61_001426</name>
</gene>
<sequence>MKKLKLQIDSLQVQSFDTTNGGQGERGTVRAQGDSEDFGCTWICITLSCLCGNTEKLLCSAAGCPVVAEQDQAG</sequence>
<dbReference type="RefSeq" id="WP_170036059.1">
    <property type="nucleotide sequence ID" value="NZ_JABDTL010000002.1"/>
</dbReference>
<keyword evidence="2" id="KW-1185">Reference proteome</keyword>
<proteinExistence type="predicted"/>
<dbReference type="Proteomes" id="UP000582837">
    <property type="component" value="Unassembled WGS sequence"/>
</dbReference>
<protein>
    <submittedName>
        <fullName evidence="1">Uncharacterized protein</fullName>
    </submittedName>
</protein>
<reference evidence="1 2" key="1">
    <citation type="submission" date="2020-08" db="EMBL/GenBank/DDBJ databases">
        <title>Genomic Encyclopedia of Type Strains, Phase IV (KMG-IV): sequencing the most valuable type-strain genomes for metagenomic binning, comparative biology and taxonomic classification.</title>
        <authorList>
            <person name="Goeker M."/>
        </authorList>
    </citation>
    <scope>NUCLEOTIDE SEQUENCE [LARGE SCALE GENOMIC DNA]</scope>
    <source>
        <strain evidence="1 2">DSM 29007</strain>
    </source>
</reference>
<name>A0A841GTD4_9BACT</name>